<protein>
    <submittedName>
        <fullName evidence="2">Uncharacterized protein</fullName>
    </submittedName>
</protein>
<evidence type="ECO:0000313" key="3">
    <source>
        <dbReference type="Proteomes" id="UP000656813"/>
    </source>
</evidence>
<organism evidence="2 3">
    <name type="scientific">Pullulanibacillus pueri</name>
    <dbReference type="NCBI Taxonomy" id="1437324"/>
    <lineage>
        <taxon>Bacteria</taxon>
        <taxon>Bacillati</taxon>
        <taxon>Bacillota</taxon>
        <taxon>Bacilli</taxon>
        <taxon>Bacillales</taxon>
        <taxon>Sporolactobacillaceae</taxon>
        <taxon>Pullulanibacillus</taxon>
    </lineage>
</organism>
<reference evidence="2" key="2">
    <citation type="submission" date="2020-09" db="EMBL/GenBank/DDBJ databases">
        <authorList>
            <person name="Sun Q."/>
            <person name="Zhou Y."/>
        </authorList>
    </citation>
    <scope>NUCLEOTIDE SEQUENCE</scope>
    <source>
        <strain evidence="2">CGMCC 1.12777</strain>
    </source>
</reference>
<sequence>MKPYIITFVIIGVLALIGTIFAGIQVNKSMQKLEEASQEEEKELLNSNHFKSHKTNFKVLTLIYVFTFLIAIIFILFLFFR</sequence>
<keyword evidence="1" id="KW-0472">Membrane</keyword>
<keyword evidence="1" id="KW-0812">Transmembrane</keyword>
<name>A0A8J3EPS4_9BACL</name>
<accession>A0A8J3EPS4</accession>
<dbReference type="EMBL" id="BMFV01000038">
    <property type="protein sequence ID" value="GGH87284.1"/>
    <property type="molecule type" value="Genomic_DNA"/>
</dbReference>
<gene>
    <name evidence="2" type="ORF">GCM10007096_36950</name>
</gene>
<feature type="transmembrane region" description="Helical" evidence="1">
    <location>
        <begin position="6"/>
        <end position="24"/>
    </location>
</feature>
<comment type="caution">
    <text evidence="2">The sequence shown here is derived from an EMBL/GenBank/DDBJ whole genome shotgun (WGS) entry which is preliminary data.</text>
</comment>
<dbReference type="Pfam" id="PF17319">
    <property type="entry name" value="DUF5362"/>
    <property type="match status" value="1"/>
</dbReference>
<keyword evidence="3" id="KW-1185">Reference proteome</keyword>
<dbReference type="RefSeq" id="WP_188498857.1">
    <property type="nucleotide sequence ID" value="NZ_BMFV01000038.1"/>
</dbReference>
<dbReference type="AlphaFoldDB" id="A0A8J3EPS4"/>
<proteinExistence type="predicted"/>
<reference evidence="2" key="1">
    <citation type="journal article" date="2014" name="Int. J. Syst. Evol. Microbiol.">
        <title>Complete genome sequence of Corynebacterium casei LMG S-19264T (=DSM 44701T), isolated from a smear-ripened cheese.</title>
        <authorList>
            <consortium name="US DOE Joint Genome Institute (JGI-PGF)"/>
            <person name="Walter F."/>
            <person name="Albersmeier A."/>
            <person name="Kalinowski J."/>
            <person name="Ruckert C."/>
        </authorList>
    </citation>
    <scope>NUCLEOTIDE SEQUENCE</scope>
    <source>
        <strain evidence="2">CGMCC 1.12777</strain>
    </source>
</reference>
<dbReference type="InterPro" id="IPR035287">
    <property type="entry name" value="DUF5362"/>
</dbReference>
<evidence type="ECO:0000313" key="2">
    <source>
        <dbReference type="EMBL" id="GGH87284.1"/>
    </source>
</evidence>
<keyword evidence="1" id="KW-1133">Transmembrane helix</keyword>
<evidence type="ECO:0000256" key="1">
    <source>
        <dbReference type="SAM" id="Phobius"/>
    </source>
</evidence>
<dbReference type="Proteomes" id="UP000656813">
    <property type="component" value="Unassembled WGS sequence"/>
</dbReference>
<feature type="transmembrane region" description="Helical" evidence="1">
    <location>
        <begin position="59"/>
        <end position="80"/>
    </location>
</feature>